<dbReference type="Proteomes" id="UP000054350">
    <property type="component" value="Unassembled WGS sequence"/>
</dbReference>
<dbReference type="VEuPathDB" id="FungiDB:AMAG_19483"/>
<feature type="compositionally biased region" description="Low complexity" evidence="1">
    <location>
        <begin position="89"/>
        <end position="119"/>
    </location>
</feature>
<feature type="compositionally biased region" description="Low complexity" evidence="1">
    <location>
        <begin position="48"/>
        <end position="63"/>
    </location>
</feature>
<feature type="region of interest" description="Disordered" evidence="1">
    <location>
        <begin position="38"/>
        <end position="200"/>
    </location>
</feature>
<protein>
    <submittedName>
        <fullName evidence="2">Uncharacterized protein</fullName>
    </submittedName>
</protein>
<evidence type="ECO:0000256" key="1">
    <source>
        <dbReference type="SAM" id="MobiDB-lite"/>
    </source>
</evidence>
<feature type="region of interest" description="Disordered" evidence="1">
    <location>
        <begin position="213"/>
        <end position="326"/>
    </location>
</feature>
<evidence type="ECO:0000313" key="2">
    <source>
        <dbReference type="EMBL" id="KNE65534.1"/>
    </source>
</evidence>
<feature type="compositionally biased region" description="Low complexity" evidence="1">
    <location>
        <begin position="223"/>
        <end position="235"/>
    </location>
</feature>
<proteinExistence type="predicted"/>
<sequence length="726" mass="75040">MSYTEVNEVEFVTLNHAAAAHRVAESVMLDPTSERSTVWSASEEESEALLSSHRAASASVRSSTRGSDAHVSIGTPPPVPTTPPILHVGPGSSSHGSSARGSSSHGSGSHAAPPSSHGSVGRHRDFDAASSHAGSVGRHHDVDAPSGSPAPSSHGSAFRDVEPYRESDLRHEIDHPRSNTNRESGTTTATAPRSSGASLASKNVRWRLSVHESSMSDSVPLFGTGTTRSTSSTGSNPHSRRPSVLHPWKLPNDVLLAPAPTNPDVPWSSSPRPPSSDTARPMALRSDAGSLPRTLSTATTPMAPPFSPAPTSTTHRSGISSSSTGGTGISTGAPCLVYIPAAHPASSTARTCETLATATSSTAVAAAAQSLRWKRRFTVAVAVPHGGSVLYLSKDPSGAALDVILAGRGVPDACVRVLGHAAVRIVPVPAPPGETSPSTMRARGFADRSAAPTDSGSALALVLSTPAGVVVEKVQSAPGGKLARLFRAALPRTPSPSSTTSDPDMDDWGPTQVTILHDTNTPVVTSLAAMSSRTPALAWTSAVHAWPFVVRFANARDAHVFAGVLSGDAARSVGESVEFDWDRRPSAATGTTAALSQTTAEMPTPPVTPVVHRSPTAPPPPPPPPRLVSKPIPQYVPPPTTSGNSVPPAVLPPPAHALPPTPTMAVEAETASPGEELRLLHEVWRQIQANQYRNGAGGNMRSHERRVSGAGEGNVNDDVADILAAY</sequence>
<feature type="compositionally biased region" description="Low complexity" evidence="1">
    <location>
        <begin position="144"/>
        <end position="156"/>
    </location>
</feature>
<feature type="compositionally biased region" description="Basic and acidic residues" evidence="1">
    <location>
        <begin position="157"/>
        <end position="177"/>
    </location>
</feature>
<feature type="region of interest" description="Disordered" evidence="1">
    <location>
        <begin position="584"/>
        <end position="632"/>
    </location>
</feature>
<reference evidence="3" key="2">
    <citation type="submission" date="2009-11" db="EMBL/GenBank/DDBJ databases">
        <title>The Genome Sequence of Allomyces macrogynus strain ATCC 38327.</title>
        <authorList>
            <consortium name="The Broad Institute Genome Sequencing Platform"/>
            <person name="Russ C."/>
            <person name="Cuomo C."/>
            <person name="Shea T."/>
            <person name="Young S.K."/>
            <person name="Zeng Q."/>
            <person name="Koehrsen M."/>
            <person name="Haas B."/>
            <person name="Borodovsky M."/>
            <person name="Guigo R."/>
            <person name="Alvarado L."/>
            <person name="Berlin A."/>
            <person name="Borenstein D."/>
            <person name="Chen Z."/>
            <person name="Engels R."/>
            <person name="Freedman E."/>
            <person name="Gellesch M."/>
            <person name="Goldberg J."/>
            <person name="Griggs A."/>
            <person name="Gujja S."/>
            <person name="Heiman D."/>
            <person name="Hepburn T."/>
            <person name="Howarth C."/>
            <person name="Jen D."/>
            <person name="Larson L."/>
            <person name="Lewis B."/>
            <person name="Mehta T."/>
            <person name="Park D."/>
            <person name="Pearson M."/>
            <person name="Roberts A."/>
            <person name="Saif S."/>
            <person name="Shenoy N."/>
            <person name="Sisk P."/>
            <person name="Stolte C."/>
            <person name="Sykes S."/>
            <person name="Walk T."/>
            <person name="White J."/>
            <person name="Yandava C."/>
            <person name="Burger G."/>
            <person name="Gray M.W."/>
            <person name="Holland P.W.H."/>
            <person name="King N."/>
            <person name="Lang F.B.F."/>
            <person name="Roger A.J."/>
            <person name="Ruiz-Trillo I."/>
            <person name="Lander E."/>
            <person name="Nusbaum C."/>
        </authorList>
    </citation>
    <scope>NUCLEOTIDE SEQUENCE [LARGE SCALE GENOMIC DNA]</scope>
    <source>
        <strain evidence="3">ATCC 38327</strain>
    </source>
</reference>
<reference evidence="2 3" key="1">
    <citation type="submission" date="2009-11" db="EMBL/GenBank/DDBJ databases">
        <title>Annotation of Allomyces macrogynus ATCC 38327.</title>
        <authorList>
            <consortium name="The Broad Institute Genome Sequencing Platform"/>
            <person name="Russ C."/>
            <person name="Cuomo C."/>
            <person name="Burger G."/>
            <person name="Gray M.W."/>
            <person name="Holland P.W.H."/>
            <person name="King N."/>
            <person name="Lang F.B.F."/>
            <person name="Roger A.J."/>
            <person name="Ruiz-Trillo I."/>
            <person name="Young S.K."/>
            <person name="Zeng Q."/>
            <person name="Gargeya S."/>
            <person name="Fitzgerald M."/>
            <person name="Haas B."/>
            <person name="Abouelleil A."/>
            <person name="Alvarado L."/>
            <person name="Arachchi H.M."/>
            <person name="Berlin A."/>
            <person name="Chapman S.B."/>
            <person name="Gearin G."/>
            <person name="Goldberg J."/>
            <person name="Griggs A."/>
            <person name="Gujja S."/>
            <person name="Hansen M."/>
            <person name="Heiman D."/>
            <person name="Howarth C."/>
            <person name="Larimer J."/>
            <person name="Lui A."/>
            <person name="MacDonald P.J.P."/>
            <person name="McCowen C."/>
            <person name="Montmayeur A."/>
            <person name="Murphy C."/>
            <person name="Neiman D."/>
            <person name="Pearson M."/>
            <person name="Priest M."/>
            <person name="Roberts A."/>
            <person name="Saif S."/>
            <person name="Shea T."/>
            <person name="Sisk P."/>
            <person name="Stolte C."/>
            <person name="Sykes S."/>
            <person name="Wortman J."/>
            <person name="Nusbaum C."/>
            <person name="Birren B."/>
        </authorList>
    </citation>
    <scope>NUCLEOTIDE SEQUENCE [LARGE SCALE GENOMIC DNA]</scope>
    <source>
        <strain evidence="2 3">ATCC 38327</strain>
    </source>
</reference>
<dbReference type="OrthoDB" id="5591578at2759"/>
<keyword evidence="3" id="KW-1185">Reference proteome</keyword>
<dbReference type="EMBL" id="GG745347">
    <property type="protein sequence ID" value="KNE65534.1"/>
    <property type="molecule type" value="Genomic_DNA"/>
</dbReference>
<feature type="compositionally biased region" description="Polar residues" evidence="1">
    <location>
        <begin position="588"/>
        <end position="601"/>
    </location>
</feature>
<evidence type="ECO:0000313" key="3">
    <source>
        <dbReference type="Proteomes" id="UP000054350"/>
    </source>
</evidence>
<feature type="compositionally biased region" description="Polar residues" evidence="1">
    <location>
        <begin position="178"/>
        <end position="200"/>
    </location>
</feature>
<organism evidence="2 3">
    <name type="scientific">Allomyces macrogynus (strain ATCC 38327)</name>
    <name type="common">Allomyces javanicus var. macrogynus</name>
    <dbReference type="NCBI Taxonomy" id="578462"/>
    <lineage>
        <taxon>Eukaryota</taxon>
        <taxon>Fungi</taxon>
        <taxon>Fungi incertae sedis</taxon>
        <taxon>Blastocladiomycota</taxon>
        <taxon>Blastocladiomycetes</taxon>
        <taxon>Blastocladiales</taxon>
        <taxon>Blastocladiaceae</taxon>
        <taxon>Allomyces</taxon>
    </lineage>
</organism>
<feature type="compositionally biased region" description="Low complexity" evidence="1">
    <location>
        <begin position="309"/>
        <end position="324"/>
    </location>
</feature>
<gene>
    <name evidence="2" type="ORF">AMAG_19483</name>
</gene>
<accession>A0A0L0ST75</accession>
<feature type="compositionally biased region" description="Pro residues" evidence="1">
    <location>
        <begin position="616"/>
        <end position="626"/>
    </location>
</feature>
<dbReference type="AlphaFoldDB" id="A0A0L0ST75"/>
<name>A0A0L0ST75_ALLM3</name>